<dbReference type="Pfam" id="PF07362">
    <property type="entry name" value="CcdA"/>
    <property type="match status" value="1"/>
</dbReference>
<evidence type="ECO:0000313" key="3">
    <source>
        <dbReference type="EMBL" id="AWR96055.1"/>
    </source>
</evidence>
<gene>
    <name evidence="3" type="ORF">DFR85_14270</name>
</gene>
<dbReference type="EMBL" id="CP029289">
    <property type="protein sequence ID" value="AWR96055.1"/>
    <property type="molecule type" value="Genomic_DNA"/>
</dbReference>
<feature type="coiled-coil region" evidence="2">
    <location>
        <begin position="10"/>
        <end position="57"/>
    </location>
</feature>
<dbReference type="GeneID" id="36833344"/>
<keyword evidence="2" id="KW-0175">Coiled coil</keyword>
<name>A0A2U9IJA3_9CREN</name>
<evidence type="ECO:0000313" key="4">
    <source>
        <dbReference type="Proteomes" id="UP000248044"/>
    </source>
</evidence>
<dbReference type="KEGG" id="abri:DFR85_14270"/>
<accession>A0A2U9IJA3</accession>
<sequence>MSDVISVRVSKELKKRAQELGINIREVVEKALDNAIREKEKEEIKETTMKIKELMRDVSEDDWIRDIKESRNER</sequence>
<reference evidence="3 4" key="1">
    <citation type="submission" date="2018-05" db="EMBL/GenBank/DDBJ databases">
        <title>Complete Genome Sequences of Extremely Thermoacidophilic, Metal-Mobilizing Type-Strain Members of the Archaeal Family Sulfolobaceae: Acidianus brierleyi DSM-1651T, Acidianus sulfidivorans DSM-18786T, Metallosphaera hakonensis DSM-7519T, and Metallosphaera prunae DSM-10039T.</title>
        <authorList>
            <person name="Counts J.A."/>
            <person name="Kelly R.M."/>
        </authorList>
    </citation>
    <scope>NUCLEOTIDE SEQUENCE [LARGE SCALE GENOMIC DNA]</scope>
    <source>
        <strain evidence="3 4">DSM 1651</strain>
    </source>
</reference>
<dbReference type="InterPro" id="IPR009956">
    <property type="entry name" value="Post-segregation_anti-tox_CcdA"/>
</dbReference>
<dbReference type="AlphaFoldDB" id="A0A2U9IJA3"/>
<keyword evidence="1" id="KW-1277">Toxin-antitoxin system</keyword>
<organism evidence="3 4">
    <name type="scientific">Acidianus brierleyi</name>
    <dbReference type="NCBI Taxonomy" id="41673"/>
    <lineage>
        <taxon>Archaea</taxon>
        <taxon>Thermoproteota</taxon>
        <taxon>Thermoprotei</taxon>
        <taxon>Sulfolobales</taxon>
        <taxon>Sulfolobaceae</taxon>
        <taxon>Acidianus</taxon>
    </lineage>
</organism>
<evidence type="ECO:0000256" key="2">
    <source>
        <dbReference type="SAM" id="Coils"/>
    </source>
</evidence>
<protein>
    <submittedName>
        <fullName evidence="3">DUF4145 domain-containing protein</fullName>
    </submittedName>
</protein>
<dbReference type="RefSeq" id="WP_110271933.1">
    <property type="nucleotide sequence ID" value="NZ_CP029289.2"/>
</dbReference>
<evidence type="ECO:0000256" key="1">
    <source>
        <dbReference type="ARBA" id="ARBA00022649"/>
    </source>
</evidence>
<dbReference type="OrthoDB" id="43681at2157"/>
<keyword evidence="4" id="KW-1185">Reference proteome</keyword>
<proteinExistence type="predicted"/>
<dbReference type="Proteomes" id="UP000248044">
    <property type="component" value="Chromosome"/>
</dbReference>